<reference evidence="1 2" key="1">
    <citation type="journal article" date="2013" name="J. Bacteriol.">
        <title>Complete Genome Sequence of the Frog Pathogen Mycobacterium ulcerans Ecovar Liflandii.</title>
        <authorList>
            <person name="Tobias N.J."/>
            <person name="Doig K.D."/>
            <person name="Medema M.H."/>
            <person name="Chen H."/>
            <person name="Haring V."/>
            <person name="Moore R."/>
            <person name="Seemann T."/>
            <person name="Stinear T.P."/>
        </authorList>
    </citation>
    <scope>NUCLEOTIDE SEQUENCE [LARGE SCALE GENOMIC DNA]</scope>
    <source>
        <strain evidence="1 2">128FXT</strain>
    </source>
</reference>
<proteinExistence type="predicted"/>
<dbReference type="Proteomes" id="UP000011157">
    <property type="component" value="Chromosome"/>
</dbReference>
<dbReference type="AlphaFoldDB" id="L7VBU8"/>
<keyword evidence="2" id="KW-1185">Reference proteome</keyword>
<dbReference type="EMBL" id="CP003899">
    <property type="protein sequence ID" value="AGC64020.1"/>
    <property type="molecule type" value="Genomic_DNA"/>
</dbReference>
<dbReference type="HOGENOM" id="CLU_2753548_0_0_11"/>
<sequence length="70" mass="6907">MAAPPVGASANMLALAPSALEPAPAKTLWTLLTALATMPPWPISGCPSSFSAGLFTALSRVLAALASADA</sequence>
<organism evidence="1 2">
    <name type="scientific">Mycobacterium liflandii (strain 128FXT)</name>
    <dbReference type="NCBI Taxonomy" id="459424"/>
    <lineage>
        <taxon>Bacteria</taxon>
        <taxon>Bacillati</taxon>
        <taxon>Actinomycetota</taxon>
        <taxon>Actinomycetes</taxon>
        <taxon>Mycobacteriales</taxon>
        <taxon>Mycobacteriaceae</taxon>
        <taxon>Mycobacterium</taxon>
        <taxon>Mycobacterium ulcerans group</taxon>
    </lineage>
</organism>
<evidence type="ECO:0000313" key="2">
    <source>
        <dbReference type="Proteomes" id="UP000011157"/>
    </source>
</evidence>
<evidence type="ECO:0000313" key="1">
    <source>
        <dbReference type="EMBL" id="AGC64020.1"/>
    </source>
</evidence>
<protein>
    <submittedName>
        <fullName evidence="1">Uncharacterized protein</fullName>
    </submittedName>
</protein>
<dbReference type="KEGG" id="mli:MULP_04465"/>
<accession>L7VBU8</accession>
<gene>
    <name evidence="1" type="ordered locus">MULP_04465</name>
</gene>
<name>L7VBU8_MYCL1</name>